<dbReference type="VEuPathDB" id="TriTrypDB:ECC02_008630"/>
<dbReference type="GO" id="GO:0140662">
    <property type="term" value="F:ATP-dependent protein folding chaperone"/>
    <property type="evidence" value="ECO:0007669"/>
    <property type="project" value="InterPro"/>
</dbReference>
<dbReference type="Proteomes" id="UP000246078">
    <property type="component" value="Unassembled WGS sequence"/>
</dbReference>
<dbReference type="VEuPathDB" id="TriTrypDB:BCY84_13419"/>
<dbReference type="VEuPathDB" id="TriTrypDB:TcCLB.511211.220"/>
<dbReference type="PANTHER" id="PTHR19375">
    <property type="entry name" value="HEAT SHOCK PROTEIN 70KDA"/>
    <property type="match status" value="1"/>
</dbReference>
<dbReference type="Gene3D" id="3.30.420.40">
    <property type="match status" value="2"/>
</dbReference>
<dbReference type="EMBL" id="JABDHM010000096">
    <property type="protein sequence ID" value="KAF5218453.1"/>
    <property type="molecule type" value="Genomic_DNA"/>
</dbReference>
<dbReference type="InterPro" id="IPR043129">
    <property type="entry name" value="ATPase_NBD"/>
</dbReference>
<dbReference type="OMA" id="IQINVTH"/>
<reference evidence="7 8" key="1">
    <citation type="journal article" date="2018" name="Microb. Genom.">
        <title>Expanding an expanded genome: long-read sequencing of Trypanosoma cruzi.</title>
        <authorList>
            <person name="Berna L."/>
            <person name="Rodriguez M."/>
            <person name="Chiribao M.L."/>
            <person name="Parodi-Talice A."/>
            <person name="Pita S."/>
            <person name="Rijo G."/>
            <person name="Alvarez-Valin F."/>
            <person name="Robello C."/>
        </authorList>
    </citation>
    <scope>NUCLEOTIDE SEQUENCE [LARGE SCALE GENOMIC DNA]</scope>
    <source>
        <strain evidence="7 8">TCC</strain>
    </source>
</reference>
<evidence type="ECO:0000313" key="9">
    <source>
        <dbReference type="Proteomes" id="UP000583944"/>
    </source>
</evidence>
<dbReference type="VEuPathDB" id="TriTrypDB:TcCL_ESM03820"/>
<evidence type="ECO:0000313" key="8">
    <source>
        <dbReference type="Proteomes" id="UP000246078"/>
    </source>
</evidence>
<evidence type="ECO:0000313" key="6">
    <source>
        <dbReference type="EMBL" id="KAF5218453.1"/>
    </source>
</evidence>
<dbReference type="PRINTS" id="PR00301">
    <property type="entry name" value="HEATSHOCK70"/>
</dbReference>
<dbReference type="SUPFAM" id="SSF53067">
    <property type="entry name" value="Actin-like ATPase domain"/>
    <property type="match status" value="2"/>
</dbReference>
<comment type="similarity">
    <text evidence="1 4">Belongs to the heat shock protein 70 family.</text>
</comment>
<name>A0A2V2W7E8_TRYCR</name>
<evidence type="ECO:0000313" key="7">
    <source>
        <dbReference type="EMBL" id="PWV04602.1"/>
    </source>
</evidence>
<comment type="caution">
    <text evidence="7">The sequence shown here is derived from an EMBL/GenBank/DDBJ whole genome shotgun (WGS) entry which is preliminary data.</text>
</comment>
<dbReference type="Gene3D" id="2.60.34.10">
    <property type="entry name" value="Substrate Binding Domain Of DNAk, Chain A, domain 1"/>
    <property type="match status" value="1"/>
</dbReference>
<evidence type="ECO:0000256" key="4">
    <source>
        <dbReference type="RuleBase" id="RU003322"/>
    </source>
</evidence>
<evidence type="ECO:0000256" key="3">
    <source>
        <dbReference type="ARBA" id="ARBA00022840"/>
    </source>
</evidence>
<dbReference type="PROSITE" id="PS00297">
    <property type="entry name" value="HSP70_1"/>
    <property type="match status" value="1"/>
</dbReference>
<dbReference type="SMR" id="A0A2V2W7E8"/>
<dbReference type="InterPro" id="IPR018181">
    <property type="entry name" value="Heat_shock_70_CS"/>
</dbReference>
<dbReference type="CDD" id="cd24028">
    <property type="entry name" value="ASKHA_NBD_HSP70_HSPA1-like"/>
    <property type="match status" value="1"/>
</dbReference>
<dbReference type="VEuPathDB" id="TriTrypDB:TcCLB.510437.79"/>
<dbReference type="FunFam" id="2.60.34.10:FF:000023">
    <property type="entry name" value="70 kDa heat shock cognate protein"/>
    <property type="match status" value="1"/>
</dbReference>
<dbReference type="InterPro" id="IPR029047">
    <property type="entry name" value="HSP70_peptide-bd_sf"/>
</dbReference>
<dbReference type="Gene3D" id="3.90.640.10">
    <property type="entry name" value="Actin, Chain A, domain 4"/>
    <property type="match status" value="1"/>
</dbReference>
<evidence type="ECO:0000256" key="2">
    <source>
        <dbReference type="ARBA" id="ARBA00022741"/>
    </source>
</evidence>
<protein>
    <submittedName>
        <fullName evidence="7">Putative heat shock protein 70</fullName>
    </submittedName>
</protein>
<dbReference type="FunFam" id="3.30.420.40:FF:000004">
    <property type="entry name" value="Molecular chaperone DnaK"/>
    <property type="match status" value="1"/>
</dbReference>
<organism evidence="7 8">
    <name type="scientific">Trypanosoma cruzi</name>
    <dbReference type="NCBI Taxonomy" id="5693"/>
    <lineage>
        <taxon>Eukaryota</taxon>
        <taxon>Discoba</taxon>
        <taxon>Euglenozoa</taxon>
        <taxon>Kinetoplastea</taxon>
        <taxon>Metakinetoplastina</taxon>
        <taxon>Trypanosomatida</taxon>
        <taxon>Trypanosomatidae</taxon>
        <taxon>Trypanosoma</taxon>
        <taxon>Schizotrypanum</taxon>
    </lineage>
</organism>
<proteinExistence type="inferred from homology"/>
<dbReference type="Gene3D" id="3.30.30.30">
    <property type="match status" value="1"/>
</dbReference>
<dbReference type="VEuPathDB" id="TriTrypDB:TcYC6_0011370"/>
<dbReference type="VEuPathDB" id="TriTrypDB:TCDM_07862"/>
<dbReference type="SUPFAM" id="SSF100920">
    <property type="entry name" value="Heat shock protein 70kD (HSP70), peptide-binding domain"/>
    <property type="match status" value="1"/>
</dbReference>
<reference evidence="6" key="3">
    <citation type="submission" date="2020-04" db="EMBL/GenBank/DDBJ databases">
        <authorList>
            <person name="Diaz Viraque F."/>
        </authorList>
    </citation>
    <scope>NUCLEOTIDE SEQUENCE</scope>
    <source>
        <strain evidence="6">Berenice</strain>
    </source>
</reference>
<dbReference type="GO" id="GO:0005524">
    <property type="term" value="F:ATP binding"/>
    <property type="evidence" value="ECO:0007669"/>
    <property type="project" value="UniProtKB-KW"/>
</dbReference>
<dbReference type="AlphaFoldDB" id="A0A2V2W7E8"/>
<dbReference type="OrthoDB" id="2401965at2759"/>
<dbReference type="VEuPathDB" id="TriTrypDB:TcCLB.510439.10"/>
<keyword evidence="3 4" id="KW-0067">ATP-binding</keyword>
<dbReference type="Proteomes" id="UP000583944">
    <property type="component" value="Unassembled WGS sequence"/>
</dbReference>
<dbReference type="FunFam" id="3.30.30.30:FF:000001">
    <property type="entry name" value="heat shock 70 kDa protein-like"/>
    <property type="match status" value="1"/>
</dbReference>
<gene>
    <name evidence="7" type="ORF">C3747_147g96</name>
    <name evidence="6" type="ORF">ECC02_008630</name>
</gene>
<dbReference type="PROSITE" id="PS00329">
    <property type="entry name" value="HSP70_2"/>
    <property type="match status" value="1"/>
</dbReference>
<dbReference type="InterPro" id="IPR013126">
    <property type="entry name" value="Hsp_70_fam"/>
</dbReference>
<dbReference type="VEuPathDB" id="TriTrypDB:TcBrA4_0077150"/>
<keyword evidence="7" id="KW-0346">Stress response</keyword>
<dbReference type="VEuPathDB" id="TriTrypDB:C4B63_133g51"/>
<dbReference type="VEuPathDB" id="TriTrypDB:TCSYLVIO_002696"/>
<dbReference type="Pfam" id="PF00012">
    <property type="entry name" value="HSP70"/>
    <property type="match status" value="1"/>
</dbReference>
<feature type="region of interest" description="Disordered" evidence="5">
    <location>
        <begin position="621"/>
        <end position="680"/>
    </location>
</feature>
<dbReference type="VEuPathDB" id="TriTrypDB:C3747_147g96"/>
<accession>A0A2V2W7E8</accession>
<evidence type="ECO:0000256" key="1">
    <source>
        <dbReference type="ARBA" id="ARBA00007381"/>
    </source>
</evidence>
<evidence type="ECO:0000256" key="5">
    <source>
        <dbReference type="SAM" id="MobiDB-lite"/>
    </source>
</evidence>
<reference evidence="6 9" key="2">
    <citation type="journal article" date="2019" name="Genome Biol. Evol.">
        <title>Nanopore Sequencing Significantly Improves Genome Assembly of the Protozoan Parasite Trypanosoma cruzi.</title>
        <authorList>
            <person name="Diaz-Viraque F."/>
            <person name="Pita S."/>
            <person name="Greif G."/>
            <person name="de Souza R.C.M."/>
            <person name="Iraola G."/>
            <person name="Robello C."/>
        </authorList>
    </citation>
    <scope>NUCLEOTIDE SEQUENCE [LARGE SCALE GENOMIC DNA]</scope>
    <source>
        <strain evidence="6 9">Berenice</strain>
    </source>
</reference>
<dbReference type="FunFam" id="3.90.640.10:FF:000010">
    <property type="entry name" value="heat shock 70 kDa protein 14"/>
    <property type="match status" value="1"/>
</dbReference>
<feature type="compositionally biased region" description="Acidic residues" evidence="5">
    <location>
        <begin position="637"/>
        <end position="650"/>
    </location>
</feature>
<keyword evidence="2 4" id="KW-0547">Nucleotide-binding</keyword>
<dbReference type="VEuPathDB" id="TriTrypDB:TcG_05973"/>
<sequence length="680" mass="73714">MEEFDGTIGIDLGTTYSCVAVFRSDAVEVIPNDQGNRTTPSCVAFHNGDVLVGDSAKQLASRGVTGVVYDAKRMIGRKFGEKTIHDDVKRWPFAVEKGENDGVLIRVEHNGETLRLEPEQISARVLAYLKLCAEQFIGKRVKKAVITVPAYFNDAQRERTRAAARIAGLEVLRIVNEPTAAALCYGLGLGSGAGAQGADCPVNVLVFDFGGGTFDVSIIAIDNGSFAVRSTAGDTHLGGQDVDTELLRYVLNDLKNRHGVDATSQPRLLAKLLARCEQAKRVLSHATTEEIVMDGILTGGEEYALSLSRAKLEELCAKIFARCMAVVQKAMKDAAVTPDDIDDVILVGGSSRIPALRVMLQEMFKGKRLCSSVHPDEAVAIGAAVQASIISTSAEQQSEKTANVVLMDVVPLSIGVEVDDGKFDVIIRRNTTIPYCATKEYSTVEDNQDEVEVQVFEGERPLTRHNHKLGAFILDGISRAKKGDPTITVTFSVDADGILTITASEELANVKKTLIVENTERLSDEAVQKMIEVAQKFSAKDAVAVSIMDATQRLTSGFTELETALAAMPLPLSKKLQRHVAFLTHGKQWLEQQLPNYTETHAVDVKTTKIMKLVQKAMKTLQRESRKGTENNNESDSGSDDDDDTNENDGDALGGSGGSTPRDSSTGRKRMRSNPRNDEG</sequence>
<dbReference type="VEuPathDB" id="TriTrypDB:Tc_MARK_1466"/>
<dbReference type="EMBL" id="PRFC01000147">
    <property type="protein sequence ID" value="PWV04602.1"/>
    <property type="molecule type" value="Genomic_DNA"/>
</dbReference>